<feature type="compositionally biased region" description="Basic and acidic residues" evidence="1">
    <location>
        <begin position="91"/>
        <end position="100"/>
    </location>
</feature>
<dbReference type="AlphaFoldDB" id="A0A445JLY1"/>
<protein>
    <submittedName>
        <fullName evidence="2">Uncharacterized protein</fullName>
    </submittedName>
</protein>
<evidence type="ECO:0000256" key="1">
    <source>
        <dbReference type="SAM" id="MobiDB-lite"/>
    </source>
</evidence>
<reference evidence="2 3" key="1">
    <citation type="submission" date="2018-09" db="EMBL/GenBank/DDBJ databases">
        <title>A high-quality reference genome of wild soybean provides a powerful tool to mine soybean genomes.</title>
        <authorList>
            <person name="Xie M."/>
            <person name="Chung C.Y.L."/>
            <person name="Li M.-W."/>
            <person name="Wong F.-L."/>
            <person name="Chan T.-F."/>
            <person name="Lam H.-M."/>
        </authorList>
    </citation>
    <scope>NUCLEOTIDE SEQUENCE [LARGE SCALE GENOMIC DNA]</scope>
    <source>
        <strain evidence="3">cv. W05</strain>
        <tissue evidence="2">Hypocotyl of etiolated seedlings</tissue>
    </source>
</reference>
<dbReference type="EMBL" id="QZWG01000008">
    <property type="protein sequence ID" value="RZB99516.1"/>
    <property type="molecule type" value="Genomic_DNA"/>
</dbReference>
<gene>
    <name evidence="2" type="ORF">D0Y65_022093</name>
</gene>
<accession>A0A445JLY1</accession>
<feature type="region of interest" description="Disordered" evidence="1">
    <location>
        <begin position="74"/>
        <end position="134"/>
    </location>
</feature>
<name>A0A445JLY1_GLYSO</name>
<proteinExistence type="predicted"/>
<dbReference type="Proteomes" id="UP000289340">
    <property type="component" value="Chromosome 8"/>
</dbReference>
<keyword evidence="3" id="KW-1185">Reference proteome</keyword>
<feature type="non-terminal residue" evidence="2">
    <location>
        <position position="1"/>
    </location>
</feature>
<evidence type="ECO:0000313" key="3">
    <source>
        <dbReference type="Proteomes" id="UP000289340"/>
    </source>
</evidence>
<organism evidence="2 3">
    <name type="scientific">Glycine soja</name>
    <name type="common">Wild soybean</name>
    <dbReference type="NCBI Taxonomy" id="3848"/>
    <lineage>
        <taxon>Eukaryota</taxon>
        <taxon>Viridiplantae</taxon>
        <taxon>Streptophyta</taxon>
        <taxon>Embryophyta</taxon>
        <taxon>Tracheophyta</taxon>
        <taxon>Spermatophyta</taxon>
        <taxon>Magnoliopsida</taxon>
        <taxon>eudicotyledons</taxon>
        <taxon>Gunneridae</taxon>
        <taxon>Pentapetalae</taxon>
        <taxon>rosids</taxon>
        <taxon>fabids</taxon>
        <taxon>Fabales</taxon>
        <taxon>Fabaceae</taxon>
        <taxon>Papilionoideae</taxon>
        <taxon>50 kb inversion clade</taxon>
        <taxon>NPAAA clade</taxon>
        <taxon>indigoferoid/millettioid clade</taxon>
        <taxon>Phaseoleae</taxon>
        <taxon>Glycine</taxon>
        <taxon>Glycine subgen. Soja</taxon>
    </lineage>
</organism>
<feature type="region of interest" description="Disordered" evidence="1">
    <location>
        <begin position="1"/>
        <end position="32"/>
    </location>
</feature>
<comment type="caution">
    <text evidence="2">The sequence shown here is derived from an EMBL/GenBank/DDBJ whole genome shotgun (WGS) entry which is preliminary data.</text>
</comment>
<sequence>VSGERNIGMRKAIAQSKWAKSTGPKNKPEKTKIRTTQFSCLLSELNRDIQCIVKLQHYENLEDMVHQAKKVERQLERKHSYKKTYHYDSSSGKDKSKKDGSSPPKQQGSKFPSGADGFNLRSNSLKESGHNEDQLRSMDLEAENEFNGPITRTHAKQMVNEVHYEMENVKTKPKLVNDNCYV</sequence>
<evidence type="ECO:0000313" key="2">
    <source>
        <dbReference type="EMBL" id="RZB99516.1"/>
    </source>
</evidence>